<dbReference type="InterPro" id="IPR036691">
    <property type="entry name" value="Endo/exonu/phosph_ase_sf"/>
</dbReference>
<dbReference type="WBParaSite" id="ECPE_0001526901-mRNA-1">
    <property type="protein sequence ID" value="ECPE_0001526901-mRNA-1"/>
    <property type="gene ID" value="ECPE_0001526901"/>
</dbReference>
<keyword evidence="3" id="KW-1185">Reference proteome</keyword>
<dbReference type="AlphaFoldDB" id="A0A183B7P4"/>
<feature type="region of interest" description="Disordered" evidence="1">
    <location>
        <begin position="23"/>
        <end position="52"/>
    </location>
</feature>
<evidence type="ECO:0000313" key="3">
    <source>
        <dbReference type="Proteomes" id="UP000272942"/>
    </source>
</evidence>
<dbReference type="Proteomes" id="UP000272942">
    <property type="component" value="Unassembled WGS sequence"/>
</dbReference>
<reference evidence="2 3" key="2">
    <citation type="submission" date="2018-11" db="EMBL/GenBank/DDBJ databases">
        <authorList>
            <consortium name="Pathogen Informatics"/>
        </authorList>
    </citation>
    <scope>NUCLEOTIDE SEQUENCE [LARGE SCALE GENOMIC DNA]</scope>
    <source>
        <strain evidence="2 3">Egypt</strain>
    </source>
</reference>
<dbReference type="OrthoDB" id="8069600at2759"/>
<evidence type="ECO:0000256" key="1">
    <source>
        <dbReference type="SAM" id="MobiDB-lite"/>
    </source>
</evidence>
<sequence>MWHVNLAGAKHACQTHGTALREAVAGDTKPWEQKGRNDPPAKLPYDPIHPTRPAEMHSEQVLKCLSTNFLSAANKVPELRQLARDKEPQIIALTETWLHQEILNGEILIEGFIMSRPDSHRGHVGGGALFLNDSPPPALRVFLPTIQSIEILWVNIISPTRD</sequence>
<dbReference type="EMBL" id="UZAN01059910">
    <property type="protein sequence ID" value="VDP92501.1"/>
    <property type="molecule type" value="Genomic_DNA"/>
</dbReference>
<evidence type="ECO:0000313" key="2">
    <source>
        <dbReference type="EMBL" id="VDP92501.1"/>
    </source>
</evidence>
<gene>
    <name evidence="2" type="ORF">ECPE_LOCUS15229</name>
</gene>
<name>A0A183B7P4_9TREM</name>
<reference evidence="4" key="1">
    <citation type="submission" date="2016-06" db="UniProtKB">
        <authorList>
            <consortium name="WormBaseParasite"/>
        </authorList>
    </citation>
    <scope>IDENTIFICATION</scope>
</reference>
<proteinExistence type="predicted"/>
<feature type="compositionally biased region" description="Basic and acidic residues" evidence="1">
    <location>
        <begin position="29"/>
        <end position="39"/>
    </location>
</feature>
<evidence type="ECO:0000313" key="4">
    <source>
        <dbReference type="WBParaSite" id="ECPE_0001526901-mRNA-1"/>
    </source>
</evidence>
<dbReference type="SUPFAM" id="SSF56219">
    <property type="entry name" value="DNase I-like"/>
    <property type="match status" value="1"/>
</dbReference>
<protein>
    <submittedName>
        <fullName evidence="4">Endo/exonuclease/phosphatase domain-containing protein</fullName>
    </submittedName>
</protein>
<accession>A0A183B7P4</accession>
<dbReference type="Gene3D" id="3.60.10.10">
    <property type="entry name" value="Endonuclease/exonuclease/phosphatase"/>
    <property type="match status" value="1"/>
</dbReference>
<organism evidence="4">
    <name type="scientific">Echinostoma caproni</name>
    <dbReference type="NCBI Taxonomy" id="27848"/>
    <lineage>
        <taxon>Eukaryota</taxon>
        <taxon>Metazoa</taxon>
        <taxon>Spiralia</taxon>
        <taxon>Lophotrochozoa</taxon>
        <taxon>Platyhelminthes</taxon>
        <taxon>Trematoda</taxon>
        <taxon>Digenea</taxon>
        <taxon>Plagiorchiida</taxon>
        <taxon>Echinostomata</taxon>
        <taxon>Echinostomatoidea</taxon>
        <taxon>Echinostomatidae</taxon>
        <taxon>Echinostoma</taxon>
    </lineage>
</organism>